<reference evidence="2 3" key="1">
    <citation type="journal article" date="2016" name="Sci. Rep.">
        <title>A novel ammonia-oxidizing archaeon from wastewater treatment plant: Its enrichment, physiological and genomic characteristics.</title>
        <authorList>
            <person name="Li Y."/>
            <person name="Ding K."/>
            <person name="Wen X."/>
            <person name="Zhang B."/>
            <person name="Shen B."/>
            <person name="Yang Y."/>
        </authorList>
    </citation>
    <scope>NUCLEOTIDE SEQUENCE [LARGE SCALE GENOMIC DNA]</scope>
    <source>
        <strain evidence="2 3">SAT1</strain>
    </source>
</reference>
<dbReference type="OrthoDB" id="7466at2157"/>
<dbReference type="Pfam" id="PF00561">
    <property type="entry name" value="Abhydrolase_1"/>
    <property type="match status" value="1"/>
</dbReference>
<dbReference type="GeneID" id="24874981"/>
<name>A0A3G1B3A5_9ARCH</name>
<dbReference type="GO" id="GO:0016787">
    <property type="term" value="F:hydrolase activity"/>
    <property type="evidence" value="ECO:0007669"/>
    <property type="project" value="UniProtKB-KW"/>
</dbReference>
<dbReference type="RefSeq" id="WP_048187697.1">
    <property type="nucleotide sequence ID" value="NZ_CP011097.1"/>
</dbReference>
<keyword evidence="3" id="KW-1185">Reference proteome</keyword>
<dbReference type="EMBL" id="CP011097">
    <property type="protein sequence ID" value="AJZ75216.1"/>
    <property type="molecule type" value="Genomic_DNA"/>
</dbReference>
<dbReference type="InterPro" id="IPR000073">
    <property type="entry name" value="AB_hydrolase_1"/>
</dbReference>
<dbReference type="AlphaFoldDB" id="A0A3G1B3A5"/>
<dbReference type="KEGG" id="tah:SU86_001130"/>
<organism evidence="2 3">
    <name type="scientific">Candidatus Nitrosotenuis cloacae</name>
    <dbReference type="NCBI Taxonomy" id="1603555"/>
    <lineage>
        <taxon>Archaea</taxon>
        <taxon>Nitrososphaerota</taxon>
        <taxon>Candidatus Nitrosotenuis</taxon>
    </lineage>
</organism>
<protein>
    <submittedName>
        <fullName evidence="2">Alpha/beta hydrolase</fullName>
    </submittedName>
</protein>
<accession>A0A3G1B3A5</accession>
<dbReference type="Gene3D" id="3.40.50.1820">
    <property type="entry name" value="alpha/beta hydrolase"/>
    <property type="match status" value="1"/>
</dbReference>
<sequence length="261" mass="28892">MQEEFVIVDGNRIRYLKAGSSRRNLVLIHGLGASAERWESVMSSFSKHFTVYVPDLIGFGLSDKPTVDYTTEFFAHFVSQFLAELGVKKATVIGSSLGGQIAVEYVSANQDSVEKLILVSPAGAMKQSTPALDAYIMAALYPDPSSAKTAFSAMTGTNKDVSQNIIDGFVQRMLMPNAKYAFMSTILGLKNAPEISTKLEILEIPTLVVWGELDPVIPITYAKYFVQRIRDCRFYQMEGCGHTPYVEDPSEFSKLVLDFLK</sequence>
<proteinExistence type="predicted"/>
<dbReference type="InterPro" id="IPR029058">
    <property type="entry name" value="AB_hydrolase_fold"/>
</dbReference>
<dbReference type="PANTHER" id="PTHR46438">
    <property type="entry name" value="ALPHA/BETA-HYDROLASES SUPERFAMILY PROTEIN"/>
    <property type="match status" value="1"/>
</dbReference>
<evidence type="ECO:0000313" key="3">
    <source>
        <dbReference type="Proteomes" id="UP000266745"/>
    </source>
</evidence>
<dbReference type="STRING" id="1603555.SU86_001130"/>
<evidence type="ECO:0000313" key="2">
    <source>
        <dbReference type="EMBL" id="AJZ75216.1"/>
    </source>
</evidence>
<gene>
    <name evidence="2" type="ORF">SU86_001130</name>
</gene>
<evidence type="ECO:0000259" key="1">
    <source>
        <dbReference type="Pfam" id="PF00561"/>
    </source>
</evidence>
<keyword evidence="2" id="KW-0378">Hydrolase</keyword>
<dbReference type="PRINTS" id="PR00111">
    <property type="entry name" value="ABHYDROLASE"/>
</dbReference>
<feature type="domain" description="AB hydrolase-1" evidence="1">
    <location>
        <begin position="25"/>
        <end position="249"/>
    </location>
</feature>
<dbReference type="SUPFAM" id="SSF53474">
    <property type="entry name" value="alpha/beta-Hydrolases"/>
    <property type="match status" value="1"/>
</dbReference>
<dbReference type="Proteomes" id="UP000266745">
    <property type="component" value="Chromosome"/>
</dbReference>